<evidence type="ECO:0000313" key="2">
    <source>
        <dbReference type="EMBL" id="KST69424.1"/>
    </source>
</evidence>
<proteinExistence type="predicted"/>
<organism evidence="2 3">
    <name type="scientific">Mastigocoleus testarum BC008</name>
    <dbReference type="NCBI Taxonomy" id="371196"/>
    <lineage>
        <taxon>Bacteria</taxon>
        <taxon>Bacillati</taxon>
        <taxon>Cyanobacteriota</taxon>
        <taxon>Cyanophyceae</taxon>
        <taxon>Nostocales</taxon>
        <taxon>Hapalosiphonaceae</taxon>
        <taxon>Mastigocoleus</taxon>
    </lineage>
</organism>
<feature type="transmembrane region" description="Helical" evidence="1">
    <location>
        <begin position="31"/>
        <end position="52"/>
    </location>
</feature>
<evidence type="ECO:0000313" key="3">
    <source>
        <dbReference type="Proteomes" id="UP000053372"/>
    </source>
</evidence>
<sequence length="179" mass="20629">MKKYSRKSTNYLLKSIFSQLRLVLIAIPKTLLYLICEGAIYALILVIGVLLIKFGVPQAFALGLSITLIIATLIISYTTIRQHRIITRRSRKNRPHNSVKGEVRFADAIAGILSQNSPREWEEYQDWLHDILLARRQLLNSGIAKWKVTLITYWRLTALCVTVGAIKLRRFARIVRKLR</sequence>
<feature type="transmembrane region" description="Helical" evidence="1">
    <location>
        <begin position="58"/>
        <end position="80"/>
    </location>
</feature>
<dbReference type="Proteomes" id="UP000053372">
    <property type="component" value="Unassembled WGS sequence"/>
</dbReference>
<comment type="caution">
    <text evidence="2">The sequence shown here is derived from an EMBL/GenBank/DDBJ whole genome shotgun (WGS) entry which is preliminary data.</text>
</comment>
<evidence type="ECO:0000256" key="1">
    <source>
        <dbReference type="SAM" id="Phobius"/>
    </source>
</evidence>
<name>A0A0V7ZXX9_9CYAN</name>
<reference evidence="2 3" key="1">
    <citation type="journal article" date="2015" name="Genome Announc.">
        <title>Draft Genome of the Euendolithic (true boring) Cyanobacterium Mastigocoleus testarum strain BC008.</title>
        <authorList>
            <person name="Guida B.S."/>
            <person name="Garcia-Pichel F."/>
        </authorList>
    </citation>
    <scope>NUCLEOTIDE SEQUENCE [LARGE SCALE GENOMIC DNA]</scope>
    <source>
        <strain evidence="2 3">BC008</strain>
    </source>
</reference>
<keyword evidence="3" id="KW-1185">Reference proteome</keyword>
<dbReference type="RefSeq" id="WP_027847100.1">
    <property type="nucleotide sequence ID" value="NZ_LMTZ01000024.1"/>
</dbReference>
<keyword evidence="1" id="KW-1133">Transmembrane helix</keyword>
<dbReference type="OrthoDB" id="583798at2"/>
<dbReference type="EMBL" id="LMTZ01000024">
    <property type="protein sequence ID" value="KST69424.1"/>
    <property type="molecule type" value="Genomic_DNA"/>
</dbReference>
<gene>
    <name evidence="2" type="ORF">BC008_35475</name>
</gene>
<accession>A0A0V7ZXX9</accession>
<keyword evidence="1" id="KW-0472">Membrane</keyword>
<keyword evidence="1" id="KW-0812">Transmembrane</keyword>
<protein>
    <submittedName>
        <fullName evidence="2">Uncharacterized protein</fullName>
    </submittedName>
</protein>
<dbReference type="AlphaFoldDB" id="A0A0V7ZXX9"/>